<dbReference type="KEGG" id="apai:APAC_0232"/>
<feature type="domain" description="ABC3 transporter permease C-terminal" evidence="8">
    <location>
        <begin position="260"/>
        <end position="382"/>
    </location>
</feature>
<dbReference type="AlphaFoldDB" id="A0A5C2H7D7"/>
<name>A0A5C2H7D7_9BACT</name>
<dbReference type="PANTHER" id="PTHR30489">
    <property type="entry name" value="LIPOPROTEIN-RELEASING SYSTEM TRANSMEMBRANE PROTEIN LOLE"/>
    <property type="match status" value="1"/>
</dbReference>
<sequence length="392" mass="45362">MKNSIFLNFLFLLLSKHKSKHLAIFFISIIIVFLISSVMFISNSLKKEIFTTLNSQADFVIQKLNAGKVVNLPTSWLDKFSSINGVTKVQQRVYGQYHFKFADVNFMIVGIDLFEKNTNKDLQKLLNHLDISSFFETDSMIIGNGVKQIFDKYHYKDEFVFRLENLETKRVKIFKDLPKEFNLIANDIIIMDINLAKEILNINEDEATDIVLNVPNELEHQNIKTELILKEANIRIIPKEDIKKAYENMFNYKGGFFLTLFISVMFTFILILYQRYSMINSSDKKEIGILKAVGWSIKDIIKLKMLENLTVGIFAFLIGVILAFIFVFILNAPLLSNIFLGFQNIQNDVDFIPNIDFTTITMLFLFFIIPFISAVLIPVWKISVIDASESMR</sequence>
<reference evidence="9" key="1">
    <citation type="submission" date="2019-09" db="EMBL/GenBank/DDBJ databases">
        <title>Complete genome sequencing of four Arcobacter species reveals a diverse suite of mobile elements.</title>
        <authorList>
            <person name="Miller W.G."/>
            <person name="Yee E."/>
            <person name="Bono J.L."/>
        </authorList>
    </citation>
    <scope>NUCLEOTIDE SEQUENCE [LARGE SCALE GENOMIC DNA]</scope>
    <source>
        <strain evidence="9">LMG 26638</strain>
    </source>
</reference>
<gene>
    <name evidence="9" type="ORF">APAC_0232</name>
</gene>
<keyword evidence="4 7" id="KW-0812">Transmembrane</keyword>
<dbReference type="InterPro" id="IPR003838">
    <property type="entry name" value="ABC3_permease_C"/>
</dbReference>
<evidence type="ECO:0000256" key="2">
    <source>
        <dbReference type="ARBA" id="ARBA00005236"/>
    </source>
</evidence>
<comment type="similarity">
    <text evidence="2">Belongs to the ABC-4 integral membrane protein family. LolC/E subfamily.</text>
</comment>
<dbReference type="GO" id="GO:0098797">
    <property type="term" value="C:plasma membrane protein complex"/>
    <property type="evidence" value="ECO:0007669"/>
    <property type="project" value="TreeGrafter"/>
</dbReference>
<evidence type="ECO:0000313" key="9">
    <source>
        <dbReference type="EMBL" id="QEP33395.1"/>
    </source>
</evidence>
<keyword evidence="6 7" id="KW-0472">Membrane</keyword>
<feature type="transmembrane region" description="Helical" evidence="7">
    <location>
        <begin position="311"/>
        <end position="340"/>
    </location>
</feature>
<evidence type="ECO:0000256" key="4">
    <source>
        <dbReference type="ARBA" id="ARBA00022692"/>
    </source>
</evidence>
<comment type="subcellular location">
    <subcellularLocation>
        <location evidence="1">Cell membrane</location>
        <topology evidence="1">Multi-pass membrane protein</topology>
    </subcellularLocation>
</comment>
<feature type="transmembrane region" description="Helical" evidence="7">
    <location>
        <begin position="254"/>
        <end position="273"/>
    </location>
</feature>
<feature type="transmembrane region" description="Helical" evidence="7">
    <location>
        <begin position="360"/>
        <end position="382"/>
    </location>
</feature>
<dbReference type="RefSeq" id="WP_130232368.1">
    <property type="nucleotide sequence ID" value="NZ_BMEF01000001.1"/>
</dbReference>
<reference evidence="9" key="2">
    <citation type="submission" date="2019-09" db="EMBL/GenBank/DDBJ databases">
        <title>Taxonomic note: a critical rebuttal of the proposed division of the genus Arcobacter into six genera, emended descriptions of Arcobacter anaerophilus and the genus Arcobacter, and an assessment of genus-level boundaries for Epsilonproteobacteria using in silico genomic comparator tools.</title>
        <authorList>
            <person name="On S.L.W."/>
            <person name="Miller W.G."/>
            <person name="Biggs P."/>
            <person name="Cornelius A."/>
            <person name="Vandamme P."/>
        </authorList>
    </citation>
    <scope>NUCLEOTIDE SEQUENCE [LARGE SCALE GENOMIC DNA]</scope>
    <source>
        <strain evidence="9">LMG 26638</strain>
    </source>
</reference>
<dbReference type="PANTHER" id="PTHR30489:SF0">
    <property type="entry name" value="LIPOPROTEIN-RELEASING SYSTEM TRANSMEMBRANE PROTEIN LOLE"/>
    <property type="match status" value="1"/>
</dbReference>
<dbReference type="InterPro" id="IPR051447">
    <property type="entry name" value="Lipoprotein-release_system"/>
</dbReference>
<evidence type="ECO:0000256" key="7">
    <source>
        <dbReference type="SAM" id="Phobius"/>
    </source>
</evidence>
<keyword evidence="10" id="KW-1185">Reference proteome</keyword>
<evidence type="ECO:0000256" key="1">
    <source>
        <dbReference type="ARBA" id="ARBA00004651"/>
    </source>
</evidence>
<evidence type="ECO:0000256" key="5">
    <source>
        <dbReference type="ARBA" id="ARBA00022989"/>
    </source>
</evidence>
<keyword evidence="3" id="KW-1003">Cell membrane</keyword>
<keyword evidence="5 7" id="KW-1133">Transmembrane helix</keyword>
<feature type="transmembrane region" description="Helical" evidence="7">
    <location>
        <begin position="21"/>
        <end position="41"/>
    </location>
</feature>
<dbReference type="Proteomes" id="UP000322726">
    <property type="component" value="Chromosome"/>
</dbReference>
<accession>A0A5C2H7D7</accession>
<organism evidence="9 10">
    <name type="scientific">Malaciobacter pacificus</name>
    <dbReference type="NCBI Taxonomy" id="1080223"/>
    <lineage>
        <taxon>Bacteria</taxon>
        <taxon>Pseudomonadati</taxon>
        <taxon>Campylobacterota</taxon>
        <taxon>Epsilonproteobacteria</taxon>
        <taxon>Campylobacterales</taxon>
        <taxon>Arcobacteraceae</taxon>
        <taxon>Malaciobacter</taxon>
    </lineage>
</organism>
<dbReference type="EMBL" id="CP035928">
    <property type="protein sequence ID" value="QEP33395.1"/>
    <property type="molecule type" value="Genomic_DNA"/>
</dbReference>
<dbReference type="Pfam" id="PF02687">
    <property type="entry name" value="FtsX"/>
    <property type="match status" value="1"/>
</dbReference>
<evidence type="ECO:0000256" key="3">
    <source>
        <dbReference type="ARBA" id="ARBA00022475"/>
    </source>
</evidence>
<proteinExistence type="inferred from homology"/>
<protein>
    <submittedName>
        <fullName evidence="9">ABC transporter, permease protein, FtsX/LolE family</fullName>
    </submittedName>
</protein>
<evidence type="ECO:0000313" key="10">
    <source>
        <dbReference type="Proteomes" id="UP000322726"/>
    </source>
</evidence>
<evidence type="ECO:0000259" key="8">
    <source>
        <dbReference type="Pfam" id="PF02687"/>
    </source>
</evidence>
<dbReference type="OrthoDB" id="8522929at2"/>
<dbReference type="GO" id="GO:0044874">
    <property type="term" value="P:lipoprotein localization to outer membrane"/>
    <property type="evidence" value="ECO:0007669"/>
    <property type="project" value="TreeGrafter"/>
</dbReference>
<evidence type="ECO:0000256" key="6">
    <source>
        <dbReference type="ARBA" id="ARBA00023136"/>
    </source>
</evidence>